<feature type="region of interest" description="Disordered" evidence="1">
    <location>
        <begin position="284"/>
        <end position="336"/>
    </location>
</feature>
<dbReference type="AlphaFoldDB" id="A0AAW0BUG0"/>
<evidence type="ECO:0000313" key="3">
    <source>
        <dbReference type="EMBL" id="KAK7030359.1"/>
    </source>
</evidence>
<gene>
    <name evidence="3" type="ORF">VNI00_014216</name>
</gene>
<evidence type="ECO:0000256" key="1">
    <source>
        <dbReference type="SAM" id="MobiDB-lite"/>
    </source>
</evidence>
<keyword evidence="2" id="KW-1133">Transmembrane helix</keyword>
<evidence type="ECO:0000256" key="2">
    <source>
        <dbReference type="SAM" id="Phobius"/>
    </source>
</evidence>
<feature type="compositionally biased region" description="Polar residues" evidence="1">
    <location>
        <begin position="287"/>
        <end position="318"/>
    </location>
</feature>
<sequence>MPARSHLRAVIYIKARYALISLGVPAFPTKYHLSSTSPSAGGDVLEEKNAIPLGVYAFSLEVPSSVNVSDQFPVKWTWLTSEPDRVVIVLFDTSKVSECDVGAAPKREQSFTILNIQDRIGSIGFYAGHSGTFRTCAFSYNATSGTTPVNSLISGLTSSSTFTASAFAITVTQTASSSPNESTSQRDSIAGPVIGGVIGGVLALSLITGFILYRFCQYRVIRLPTDPPPLPLPAHSSTSHHLQNQSSLANVHPGVAPFPQSIYSQPASNTTMGMHHAPKGTARYIATDSSGGASSSHQRMFSNDGSWTQTAGSSQSAPSEAADTPPAYSPTRPTKN</sequence>
<organism evidence="3 4">
    <name type="scientific">Paramarasmius palmivorus</name>
    <dbReference type="NCBI Taxonomy" id="297713"/>
    <lineage>
        <taxon>Eukaryota</taxon>
        <taxon>Fungi</taxon>
        <taxon>Dikarya</taxon>
        <taxon>Basidiomycota</taxon>
        <taxon>Agaricomycotina</taxon>
        <taxon>Agaricomycetes</taxon>
        <taxon>Agaricomycetidae</taxon>
        <taxon>Agaricales</taxon>
        <taxon>Marasmiineae</taxon>
        <taxon>Marasmiaceae</taxon>
        <taxon>Paramarasmius</taxon>
    </lineage>
</organism>
<evidence type="ECO:0000313" key="4">
    <source>
        <dbReference type="Proteomes" id="UP001383192"/>
    </source>
</evidence>
<comment type="caution">
    <text evidence="3">The sequence shown here is derived from an EMBL/GenBank/DDBJ whole genome shotgun (WGS) entry which is preliminary data.</text>
</comment>
<feature type="transmembrane region" description="Helical" evidence="2">
    <location>
        <begin position="189"/>
        <end position="213"/>
    </location>
</feature>
<dbReference type="Proteomes" id="UP001383192">
    <property type="component" value="Unassembled WGS sequence"/>
</dbReference>
<reference evidence="3 4" key="1">
    <citation type="submission" date="2024-01" db="EMBL/GenBank/DDBJ databases">
        <title>A draft genome for a cacao thread blight-causing isolate of Paramarasmius palmivorus.</title>
        <authorList>
            <person name="Baruah I.K."/>
            <person name="Bukari Y."/>
            <person name="Amoako-Attah I."/>
            <person name="Meinhardt L.W."/>
            <person name="Bailey B.A."/>
            <person name="Cohen S.P."/>
        </authorList>
    </citation>
    <scope>NUCLEOTIDE SEQUENCE [LARGE SCALE GENOMIC DNA]</scope>
    <source>
        <strain evidence="3 4">GH-12</strain>
    </source>
</reference>
<keyword evidence="2" id="KW-0812">Transmembrane</keyword>
<protein>
    <submittedName>
        <fullName evidence="3">Uncharacterized protein</fullName>
    </submittedName>
</protein>
<accession>A0AAW0BUG0</accession>
<proteinExistence type="predicted"/>
<keyword evidence="2" id="KW-0472">Membrane</keyword>
<name>A0AAW0BUG0_9AGAR</name>
<dbReference type="EMBL" id="JAYKXP010000077">
    <property type="protein sequence ID" value="KAK7030359.1"/>
    <property type="molecule type" value="Genomic_DNA"/>
</dbReference>
<keyword evidence="4" id="KW-1185">Reference proteome</keyword>